<dbReference type="EC" id="2.3.2.8" evidence="5"/>
<evidence type="ECO:0000256" key="3">
    <source>
        <dbReference type="ARBA" id="ARBA00022786"/>
    </source>
</evidence>
<feature type="region of interest" description="Disordered" evidence="6">
    <location>
        <begin position="1"/>
        <end position="20"/>
    </location>
</feature>
<sequence>MEVEEGSQRGGPAASTASHSIVRDIGQYESPCGYCSSGNDHKNRGMVTPRMCHQHYQRLLDRSWRRCGNLVYRSEAETYTSGCCPPYSIRVDALRFQPDAKQRKTLRRLRSYLDGAWEPRTFENGEDTVMREAVKKKEGKGAEAECCEPCAKLQAACWVVWEECLAPALGAFIEERGLPRCEGGLATGLGKTVRRANPKIEREYAGKSDQPVVLFSSSACFSLAKHWRGAFADAAELAGLLSAFVSEAETGFEAVEGIGAGCRVLGVDSKAGFVNVAVTMGDPRGLSCSCPRGGKRGGKNKAQGGGGKKRGSRKVLTIEMAPSAFVQEEFELFCKYQASVHKDDDSDKEGYTRFLVETPLGYDKVPAGAEGSEKPPPPLVPCEVPELTTYGSFHQQYRVDGKLVAVGVVDIMQACLSSKYFIWDPDYAFLELGKVSSLAEIDFVAKASARHRDLRYYYQGFYIHTCPKVAYKADYKPAELLCPTSLEWVTFDDDLRARMAEAGGRMLSLRGQGDGEGGAGLFLKEGRTAEELAETMTDLGKLKCLLHGKLFLLEDLVQVIPSDFKNLLLAQTARWMASCGVEMAEEMVYQLN</sequence>
<comment type="function">
    <text evidence="5">Involved in the post-translational conjugation of arginine to the N-terminal aspartate or glutamate of a protein. This arginylation is required for degradation of the protein via the ubiquitin pathway.</text>
</comment>
<reference evidence="9 10" key="1">
    <citation type="submission" date="2024-03" db="EMBL/GenBank/DDBJ databases">
        <title>Complete genome sequence of the green alga Chloropicon roscoffensis RCC1871.</title>
        <authorList>
            <person name="Lemieux C."/>
            <person name="Pombert J.-F."/>
            <person name="Otis C."/>
            <person name="Turmel M."/>
        </authorList>
    </citation>
    <scope>NUCLEOTIDE SEQUENCE [LARGE SCALE GENOMIC DNA]</scope>
    <source>
        <strain evidence="9 10">RCC1871</strain>
    </source>
</reference>
<dbReference type="Proteomes" id="UP001472866">
    <property type="component" value="Chromosome 08"/>
</dbReference>
<proteinExistence type="inferred from homology"/>
<dbReference type="InterPro" id="IPR007471">
    <property type="entry name" value="N-end_Aminoacyl_Trfase_N"/>
</dbReference>
<keyword evidence="10" id="KW-1185">Reference proteome</keyword>
<dbReference type="EMBL" id="CP151508">
    <property type="protein sequence ID" value="WZN63750.1"/>
    <property type="molecule type" value="Genomic_DNA"/>
</dbReference>
<name>A0AAX4PCP6_9CHLO</name>
<gene>
    <name evidence="9" type="ORF">HKI87_08g53010</name>
</gene>
<organism evidence="9 10">
    <name type="scientific">Chloropicon roscoffensis</name>
    <dbReference type="NCBI Taxonomy" id="1461544"/>
    <lineage>
        <taxon>Eukaryota</taxon>
        <taxon>Viridiplantae</taxon>
        <taxon>Chlorophyta</taxon>
        <taxon>Chloropicophyceae</taxon>
        <taxon>Chloropicales</taxon>
        <taxon>Chloropicaceae</taxon>
        <taxon>Chloropicon</taxon>
    </lineage>
</organism>
<feature type="domain" description="N-end aminoacyl transferase N-terminal" evidence="7">
    <location>
        <begin position="30"/>
        <end position="104"/>
    </location>
</feature>
<dbReference type="PANTHER" id="PTHR21367:SF1">
    <property type="entry name" value="ARGINYL-TRNA--PROTEIN TRANSFERASE 1"/>
    <property type="match status" value="1"/>
</dbReference>
<evidence type="ECO:0000256" key="5">
    <source>
        <dbReference type="PIRNR" id="PIRNR037207"/>
    </source>
</evidence>
<dbReference type="PANTHER" id="PTHR21367">
    <property type="entry name" value="ARGININE-TRNA-PROTEIN TRANSFERASE 1"/>
    <property type="match status" value="1"/>
</dbReference>
<evidence type="ECO:0000256" key="2">
    <source>
        <dbReference type="ARBA" id="ARBA00022679"/>
    </source>
</evidence>
<dbReference type="InterPro" id="IPR017137">
    <property type="entry name" value="Arg-tRNA-P_Trfase_1_euk"/>
</dbReference>
<dbReference type="PIRSF" id="PIRSF037207">
    <property type="entry name" value="ATE1_euk"/>
    <property type="match status" value="1"/>
</dbReference>
<dbReference type="InterPro" id="IPR030700">
    <property type="entry name" value="N-end_Aminoacyl_Trfase"/>
</dbReference>
<keyword evidence="3 5" id="KW-0833">Ubl conjugation pathway</keyword>
<dbReference type="AlphaFoldDB" id="A0AAX4PCP6"/>
<evidence type="ECO:0000256" key="6">
    <source>
        <dbReference type="SAM" id="MobiDB-lite"/>
    </source>
</evidence>
<comment type="catalytic activity">
    <reaction evidence="5">
        <text>an N-terminal L-alpha-aminoacyl-[protein] + L-arginyl-tRNA(Arg) = an N-terminal L-arginyl-L-aminoacyl-[protein] + tRNA(Arg) + H(+)</text>
        <dbReference type="Rhea" id="RHEA:10208"/>
        <dbReference type="Rhea" id="RHEA-COMP:9658"/>
        <dbReference type="Rhea" id="RHEA-COMP:9673"/>
        <dbReference type="Rhea" id="RHEA-COMP:10636"/>
        <dbReference type="Rhea" id="RHEA-COMP:10638"/>
        <dbReference type="ChEBI" id="CHEBI:15378"/>
        <dbReference type="ChEBI" id="CHEBI:78442"/>
        <dbReference type="ChEBI" id="CHEBI:78513"/>
        <dbReference type="ChEBI" id="CHEBI:78597"/>
        <dbReference type="ChEBI" id="CHEBI:83562"/>
        <dbReference type="EC" id="2.3.2.8"/>
    </reaction>
</comment>
<feature type="domain" description="N-end rule aminoacyl transferase C-terminal" evidence="8">
    <location>
        <begin position="328"/>
        <end position="482"/>
    </location>
</feature>
<comment type="similarity">
    <text evidence="1 5">Belongs to the R-transferase family.</text>
</comment>
<keyword evidence="2 5" id="KW-0808">Transferase</keyword>
<accession>A0AAX4PCP6</accession>
<dbReference type="GO" id="GO:0004057">
    <property type="term" value="F:arginyl-tRNA--protein transferase activity"/>
    <property type="evidence" value="ECO:0007669"/>
    <property type="project" value="UniProtKB-EC"/>
</dbReference>
<keyword evidence="4 5" id="KW-0012">Acyltransferase</keyword>
<evidence type="ECO:0000313" key="9">
    <source>
        <dbReference type="EMBL" id="WZN63750.1"/>
    </source>
</evidence>
<evidence type="ECO:0000259" key="7">
    <source>
        <dbReference type="Pfam" id="PF04376"/>
    </source>
</evidence>
<evidence type="ECO:0000313" key="10">
    <source>
        <dbReference type="Proteomes" id="UP001472866"/>
    </source>
</evidence>
<dbReference type="Pfam" id="PF04376">
    <property type="entry name" value="ATE_N"/>
    <property type="match status" value="1"/>
</dbReference>
<feature type="region of interest" description="Disordered" evidence="6">
    <location>
        <begin position="289"/>
        <end position="311"/>
    </location>
</feature>
<dbReference type="InterPro" id="IPR007472">
    <property type="entry name" value="N-end_Aminoacyl_Trfase_C"/>
</dbReference>
<evidence type="ECO:0000259" key="8">
    <source>
        <dbReference type="Pfam" id="PF04377"/>
    </source>
</evidence>
<evidence type="ECO:0000256" key="4">
    <source>
        <dbReference type="ARBA" id="ARBA00023315"/>
    </source>
</evidence>
<dbReference type="Pfam" id="PF04377">
    <property type="entry name" value="ATE_C"/>
    <property type="match status" value="1"/>
</dbReference>
<dbReference type="GO" id="GO:0005737">
    <property type="term" value="C:cytoplasm"/>
    <property type="evidence" value="ECO:0007669"/>
    <property type="project" value="TreeGrafter"/>
</dbReference>
<evidence type="ECO:0000256" key="1">
    <source>
        <dbReference type="ARBA" id="ARBA00009991"/>
    </source>
</evidence>
<protein>
    <recommendedName>
        <fullName evidence="5">Arginyl-tRNA--protein transferase</fullName>
        <ecNumber evidence="5">2.3.2.8</ecNumber>
    </recommendedName>
</protein>